<gene>
    <name evidence="4" type="ORF">PG996_009144</name>
</gene>
<evidence type="ECO:0000313" key="4">
    <source>
        <dbReference type="EMBL" id="KAK8059214.1"/>
    </source>
</evidence>
<dbReference type="EMBL" id="JAQQWM010000006">
    <property type="protein sequence ID" value="KAK8059214.1"/>
    <property type="molecule type" value="Genomic_DNA"/>
</dbReference>
<dbReference type="InterPro" id="IPR013087">
    <property type="entry name" value="Znf_C2H2_type"/>
</dbReference>
<feature type="compositionally biased region" description="Polar residues" evidence="2">
    <location>
        <begin position="848"/>
        <end position="857"/>
    </location>
</feature>
<dbReference type="InterPro" id="IPR027417">
    <property type="entry name" value="P-loop_NTPase"/>
</dbReference>
<dbReference type="SMART" id="SM00355">
    <property type="entry name" value="ZnF_C2H2"/>
    <property type="match status" value="2"/>
</dbReference>
<dbReference type="Pfam" id="PF22939">
    <property type="entry name" value="WHD_GPIID"/>
    <property type="match status" value="1"/>
</dbReference>
<keyword evidence="5" id="KW-1185">Reference proteome</keyword>
<evidence type="ECO:0000259" key="3">
    <source>
        <dbReference type="SMART" id="SM00355"/>
    </source>
</evidence>
<name>A0ABR1UJZ4_9PEZI</name>
<feature type="domain" description="C2H2-type" evidence="3">
    <location>
        <begin position="1003"/>
        <end position="1031"/>
    </location>
</feature>
<feature type="region of interest" description="Disordered" evidence="2">
    <location>
        <begin position="829"/>
        <end position="859"/>
    </location>
</feature>
<dbReference type="InterPro" id="IPR054471">
    <property type="entry name" value="GPIID_WHD"/>
</dbReference>
<dbReference type="Pfam" id="PF24883">
    <property type="entry name" value="NPHP3_N"/>
    <property type="match status" value="1"/>
</dbReference>
<sequence>MASAENSSEPHFLLPVVNTHSSDGDEAAIRNIEVHTLLQGAIDEFKAELSPFEVNQFSETSSETLKRTLLTIQRDQEQRKKLRGLSRVQSFVDKIGKFDAFCTQANIWGGDSSLLSAWIWGPACYVIKVGMVFPLLPDETRLTVSLLSGWKKIFASRWNDYRNELRATTLSLETQEEFLGILCTAWKEQQIGSATPRADEHVERSAYDQEYTQSPVDGILILNRIDQCFTEFTTKVQGLMNDKGRESSEDREASSLQIEVWNDIRKELNDHIIRSRDNRNALDQLINMFKRLRDTLVEQFEHWKAERKDCQKQRVLKWILQPGISISQAGHHERICREQTPGTGSWIFDNKSICGWMYEDVSACCLIWLNGKMGAGKTFLASQIIRLCKEQIPEFVTNYHYCRGDDKQQSNCLAVFKSILWQMASHNEELLPFCDSKRTDGGQETLDEMKIVKQLLESFCEFDLHQFVIIDGLDECESADREAIVSFWESMVEKSALYKPGKLRVLLISQDLADIRNLLRLSITAEVVELDPADTNLDIERYLGEVAPKVQAKFGLSEAQKHDFQELVCKRAKGMFLYASLTAKSLLQQPTRAYLEGELAKAIPESLSDAYVKIIRRLKDTLGGNRWTITRSILGWLAGARRPLHWHELQVALTIQLDDQGVANIDYDRDVLRADIRDMCGSLVHVVEDGDDIRLVFTHSSTRMHIRSQLKHEGLDGNDIDCDLTCKCLSYLTMDCFRPNLDEDERQAFARNGYYALQDYAVSEWGNHMQQLISHALPLFEGRSDEADDYTRKLSAVLELFLGFYPEITAGQVISDTTDAESEMLQLPDFSSPRSRTASVGVSAASSQQHLTPRNGNGSVGLHRSSLSPFDVPIPQFPVATALRSPNPSGDPGDFCEPFRDIADLHRPILQLWTHVYKHQRHIDSKQREKPSLAQLSQVLDHTRKSIQSMALDEDPMQGHLSIHTMYGRALYKCDRVLCEYFFEGFDTAEELKDHLNRHERPHHCSVSDCAIAPFGFAHKKDLTRHLRTYHPETEDGLELLATGSGMAIAPEDAEDRYRFRCTFGGCDRKFTRQAVRMQYVRENLYPGK</sequence>
<keyword evidence="1" id="KW-0677">Repeat</keyword>
<feature type="compositionally biased region" description="Low complexity" evidence="2">
    <location>
        <begin position="834"/>
        <end position="847"/>
    </location>
</feature>
<feature type="domain" description="C2H2-type" evidence="3">
    <location>
        <begin position="972"/>
        <end position="999"/>
    </location>
</feature>
<comment type="caution">
    <text evidence="4">The sequence shown here is derived from an EMBL/GenBank/DDBJ whole genome shotgun (WGS) entry which is preliminary data.</text>
</comment>
<dbReference type="PANTHER" id="PTHR10039">
    <property type="entry name" value="AMELOGENIN"/>
    <property type="match status" value="1"/>
</dbReference>
<accession>A0ABR1UJZ4</accession>
<organism evidence="4 5">
    <name type="scientific">Apiospora saccharicola</name>
    <dbReference type="NCBI Taxonomy" id="335842"/>
    <lineage>
        <taxon>Eukaryota</taxon>
        <taxon>Fungi</taxon>
        <taxon>Dikarya</taxon>
        <taxon>Ascomycota</taxon>
        <taxon>Pezizomycotina</taxon>
        <taxon>Sordariomycetes</taxon>
        <taxon>Xylariomycetidae</taxon>
        <taxon>Amphisphaeriales</taxon>
        <taxon>Apiosporaceae</taxon>
        <taxon>Apiospora</taxon>
    </lineage>
</organism>
<evidence type="ECO:0000313" key="5">
    <source>
        <dbReference type="Proteomes" id="UP001446871"/>
    </source>
</evidence>
<dbReference type="SUPFAM" id="SSF52540">
    <property type="entry name" value="P-loop containing nucleoside triphosphate hydrolases"/>
    <property type="match status" value="1"/>
</dbReference>
<evidence type="ECO:0000256" key="1">
    <source>
        <dbReference type="ARBA" id="ARBA00022737"/>
    </source>
</evidence>
<proteinExistence type="predicted"/>
<dbReference type="PANTHER" id="PTHR10039:SF14">
    <property type="entry name" value="NACHT DOMAIN-CONTAINING PROTEIN"/>
    <property type="match status" value="1"/>
</dbReference>
<evidence type="ECO:0000256" key="2">
    <source>
        <dbReference type="SAM" id="MobiDB-lite"/>
    </source>
</evidence>
<dbReference type="Proteomes" id="UP001446871">
    <property type="component" value="Unassembled WGS sequence"/>
</dbReference>
<dbReference type="InterPro" id="IPR056884">
    <property type="entry name" value="NPHP3-like_N"/>
</dbReference>
<dbReference type="Gene3D" id="3.40.50.300">
    <property type="entry name" value="P-loop containing nucleotide triphosphate hydrolases"/>
    <property type="match status" value="1"/>
</dbReference>
<protein>
    <recommendedName>
        <fullName evidence="3">C2H2-type domain-containing protein</fullName>
    </recommendedName>
</protein>
<reference evidence="4 5" key="1">
    <citation type="submission" date="2023-01" db="EMBL/GenBank/DDBJ databases">
        <title>Analysis of 21 Apiospora genomes using comparative genomics revels a genus with tremendous synthesis potential of carbohydrate active enzymes and secondary metabolites.</title>
        <authorList>
            <person name="Sorensen T."/>
        </authorList>
    </citation>
    <scope>NUCLEOTIDE SEQUENCE [LARGE SCALE GENOMIC DNA]</scope>
    <source>
        <strain evidence="4 5">CBS 83171</strain>
    </source>
</reference>